<organism evidence="2 3">
    <name type="scientific">Solimonas terrae</name>
    <dbReference type="NCBI Taxonomy" id="1396819"/>
    <lineage>
        <taxon>Bacteria</taxon>
        <taxon>Pseudomonadati</taxon>
        <taxon>Pseudomonadota</taxon>
        <taxon>Gammaproteobacteria</taxon>
        <taxon>Nevskiales</taxon>
        <taxon>Nevskiaceae</taxon>
        <taxon>Solimonas</taxon>
    </lineage>
</organism>
<dbReference type="AlphaFoldDB" id="A0A6M2BS91"/>
<dbReference type="EMBL" id="JAAMOW010000004">
    <property type="protein sequence ID" value="NGY05081.1"/>
    <property type="molecule type" value="Genomic_DNA"/>
</dbReference>
<evidence type="ECO:0000259" key="1">
    <source>
        <dbReference type="Pfam" id="PF10137"/>
    </source>
</evidence>
<name>A0A6M2BS91_9GAMM</name>
<dbReference type="InterPro" id="IPR019302">
    <property type="entry name" value="CAP12/PCTIR_TIR_dom"/>
</dbReference>
<dbReference type="RefSeq" id="WP_166255699.1">
    <property type="nucleotide sequence ID" value="NZ_JAAMOW010000004.1"/>
</dbReference>
<dbReference type="Proteomes" id="UP000472676">
    <property type="component" value="Unassembled WGS sequence"/>
</dbReference>
<dbReference type="Pfam" id="PF10137">
    <property type="entry name" value="CAP12-PCTIR_TIR"/>
    <property type="match status" value="1"/>
</dbReference>
<proteinExistence type="predicted"/>
<reference evidence="2 3" key="1">
    <citation type="journal article" date="2014" name="Int. J. Syst. Evol. Microbiol.">
        <title>Solimonas terrae sp. nov., isolated from soil.</title>
        <authorList>
            <person name="Kim S.J."/>
            <person name="Moon J.Y."/>
            <person name="Weon H.Y."/>
            <person name="Ahn J.H."/>
            <person name="Chen W.M."/>
            <person name="Kwon S.W."/>
        </authorList>
    </citation>
    <scope>NUCLEOTIDE SEQUENCE [LARGE SCALE GENOMIC DNA]</scope>
    <source>
        <strain evidence="2 3">KIS83-12</strain>
    </source>
</reference>
<gene>
    <name evidence="2" type="ORF">G7Y85_09905</name>
</gene>
<accession>A0A6M2BS91</accession>
<sequence>MIAGPPPTAAQPHARNPLTLFVGSSLAAKSQARAFITAQATPQLRFLPWWEAFTAGRTLLEDLDAIRARVNGAILLLSPESATTIRKHRVQIPNLNVLFEFGYFYGHFGERRVAMLRYGEFYLPSDFGGYLHLNSSRSFRRGAALKIGKRTSREFERWIAQFPDAQTPISAET</sequence>
<protein>
    <submittedName>
        <fullName evidence="2">Nucleotide-binding protein</fullName>
    </submittedName>
</protein>
<evidence type="ECO:0000313" key="3">
    <source>
        <dbReference type="Proteomes" id="UP000472676"/>
    </source>
</evidence>
<dbReference type="GO" id="GO:0050135">
    <property type="term" value="F:NADP+ nucleosidase activity"/>
    <property type="evidence" value="ECO:0007669"/>
    <property type="project" value="InterPro"/>
</dbReference>
<evidence type="ECO:0000313" key="2">
    <source>
        <dbReference type="EMBL" id="NGY05081.1"/>
    </source>
</evidence>
<comment type="caution">
    <text evidence="2">The sequence shown here is derived from an EMBL/GenBank/DDBJ whole genome shotgun (WGS) entry which is preliminary data.</text>
</comment>
<feature type="domain" description="CD-NTase-associated protein 12/Pycsar effector protein TIR" evidence="1">
    <location>
        <begin position="21"/>
        <end position="134"/>
    </location>
</feature>
<keyword evidence="3" id="KW-1185">Reference proteome</keyword>